<reference evidence="20 21" key="1">
    <citation type="submission" date="2016-10" db="EMBL/GenBank/DDBJ databases">
        <authorList>
            <person name="de Groot N.N."/>
        </authorList>
    </citation>
    <scope>NUCLEOTIDE SEQUENCE [LARGE SCALE GENOMIC DNA]</scope>
    <source>
        <strain evidence="20 21">DSM 11363</strain>
    </source>
</reference>
<evidence type="ECO:0000256" key="6">
    <source>
        <dbReference type="ARBA" id="ARBA00022692"/>
    </source>
</evidence>
<evidence type="ECO:0000256" key="13">
    <source>
        <dbReference type="ARBA" id="ARBA00023136"/>
    </source>
</evidence>
<feature type="transmembrane region" description="Helical" evidence="18">
    <location>
        <begin position="221"/>
        <end position="245"/>
    </location>
</feature>
<evidence type="ECO:0000256" key="9">
    <source>
        <dbReference type="ARBA" id="ARBA00022982"/>
    </source>
</evidence>
<dbReference type="InterPro" id="IPR035671">
    <property type="entry name" value="DsbD_gamma"/>
</dbReference>
<dbReference type="EMBL" id="FOHW01000021">
    <property type="protein sequence ID" value="SET69389.1"/>
    <property type="molecule type" value="Genomic_DNA"/>
</dbReference>
<feature type="disulfide bond" description="Redox-active" evidence="18">
    <location>
        <begin position="508"/>
        <end position="511"/>
    </location>
</feature>
<evidence type="ECO:0000256" key="2">
    <source>
        <dbReference type="ARBA" id="ARBA00007241"/>
    </source>
</evidence>
<organism evidence="20 21">
    <name type="scientific">Pseudomonas graminis</name>
    <dbReference type="NCBI Taxonomy" id="158627"/>
    <lineage>
        <taxon>Bacteria</taxon>
        <taxon>Pseudomonadati</taxon>
        <taxon>Pseudomonadota</taxon>
        <taxon>Gammaproteobacteria</taxon>
        <taxon>Pseudomonadales</taxon>
        <taxon>Pseudomonadaceae</taxon>
        <taxon>Pseudomonas</taxon>
    </lineage>
</organism>
<evidence type="ECO:0000313" key="21">
    <source>
        <dbReference type="Proteomes" id="UP000182332"/>
    </source>
</evidence>
<dbReference type="EC" id="1.8.1.8" evidence="18"/>
<evidence type="ECO:0000256" key="8">
    <source>
        <dbReference type="ARBA" id="ARBA00022748"/>
    </source>
</evidence>
<dbReference type="InterPro" id="IPR022910">
    <property type="entry name" value="Thiol_diS_interchange_DbsD"/>
</dbReference>
<dbReference type="HAMAP" id="MF_00399">
    <property type="entry name" value="DbsD"/>
    <property type="match status" value="1"/>
</dbReference>
<keyword evidence="12 18" id="KW-0520">NAD</keyword>
<keyword evidence="3 18" id="KW-0813">Transport</keyword>
<evidence type="ECO:0000256" key="5">
    <source>
        <dbReference type="ARBA" id="ARBA00022519"/>
    </source>
</evidence>
<dbReference type="PROSITE" id="PS00194">
    <property type="entry name" value="THIOREDOXIN_1"/>
    <property type="match status" value="1"/>
</dbReference>
<dbReference type="Gene3D" id="2.60.40.1250">
    <property type="entry name" value="Thiol:disulfide interchange protein DsbD, N-terminal domain"/>
    <property type="match status" value="1"/>
</dbReference>
<dbReference type="InterPro" id="IPR036249">
    <property type="entry name" value="Thioredoxin-like_sf"/>
</dbReference>
<dbReference type="AlphaFoldDB" id="A0A1I0GES7"/>
<feature type="signal peptide" evidence="18">
    <location>
        <begin position="1"/>
        <end position="18"/>
    </location>
</feature>
<accession>A0A1I0GES7</accession>
<evidence type="ECO:0000256" key="10">
    <source>
        <dbReference type="ARBA" id="ARBA00022989"/>
    </source>
</evidence>
<evidence type="ECO:0000256" key="4">
    <source>
        <dbReference type="ARBA" id="ARBA00022475"/>
    </source>
</evidence>
<evidence type="ECO:0000256" key="15">
    <source>
        <dbReference type="ARBA" id="ARBA00023284"/>
    </source>
</evidence>
<keyword evidence="10 18" id="KW-1133">Transmembrane helix</keyword>
<feature type="disulfide bond" description="Redox-active" evidence="18">
    <location>
        <begin position="129"/>
        <end position="135"/>
    </location>
</feature>
<feature type="chain" id="PRO_5010389529" description="Thiol:disulfide interchange protein DsbD" evidence="18">
    <location>
        <begin position="19"/>
        <end position="595"/>
    </location>
</feature>
<comment type="function">
    <text evidence="18">Required to facilitate the formation of correct disulfide bonds in some periplasmic proteins and for the assembly of the periplasmic c-type cytochromes. Acts by transferring electrons from cytoplasmic thioredoxin to the periplasm. This transfer involves a cascade of disulfide bond formation and reduction steps.</text>
</comment>
<keyword evidence="15 18" id="KW-0676">Redox-active center</keyword>
<evidence type="ECO:0000256" key="17">
    <source>
        <dbReference type="ARBA" id="ARBA00047804"/>
    </source>
</evidence>
<name>A0A1I0GES7_9PSED</name>
<feature type="domain" description="Thioredoxin" evidence="19">
    <location>
        <begin position="447"/>
        <end position="593"/>
    </location>
</feature>
<dbReference type="Pfam" id="PF13899">
    <property type="entry name" value="Thioredoxin_7"/>
    <property type="match status" value="1"/>
</dbReference>
<keyword evidence="11 18" id="KW-0560">Oxidoreductase</keyword>
<comment type="caution">
    <text evidence="18">Lacks conserved residue(s) required for the propagation of feature annotation.</text>
</comment>
<dbReference type="InterPro" id="IPR013766">
    <property type="entry name" value="Thioredoxin_domain"/>
</dbReference>
<dbReference type="Pfam" id="PF02683">
    <property type="entry name" value="DsbD_TM"/>
    <property type="match status" value="1"/>
</dbReference>
<feature type="transmembrane region" description="Helical" evidence="18">
    <location>
        <begin position="428"/>
        <end position="449"/>
    </location>
</feature>
<dbReference type="CDD" id="cd02953">
    <property type="entry name" value="DsbDgamma"/>
    <property type="match status" value="1"/>
</dbReference>
<dbReference type="GO" id="GO:0045454">
    <property type="term" value="P:cell redox homeostasis"/>
    <property type="evidence" value="ECO:0007669"/>
    <property type="project" value="TreeGrafter"/>
</dbReference>
<evidence type="ECO:0000256" key="7">
    <source>
        <dbReference type="ARBA" id="ARBA00022729"/>
    </source>
</evidence>
<keyword evidence="14 18" id="KW-1015">Disulfide bond</keyword>
<dbReference type="SUPFAM" id="SSF52833">
    <property type="entry name" value="Thioredoxin-like"/>
    <property type="match status" value="1"/>
</dbReference>
<feature type="transmembrane region" description="Helical" evidence="18">
    <location>
        <begin position="398"/>
        <end position="416"/>
    </location>
</feature>
<feature type="transmembrane region" description="Helical" evidence="18">
    <location>
        <begin position="336"/>
        <end position="358"/>
    </location>
</feature>
<dbReference type="InterPro" id="IPR017937">
    <property type="entry name" value="Thioredoxin_CS"/>
</dbReference>
<evidence type="ECO:0000256" key="3">
    <source>
        <dbReference type="ARBA" id="ARBA00022448"/>
    </source>
</evidence>
<evidence type="ECO:0000259" key="19">
    <source>
        <dbReference type="PROSITE" id="PS51352"/>
    </source>
</evidence>
<evidence type="ECO:0000313" key="20">
    <source>
        <dbReference type="EMBL" id="SET69389.1"/>
    </source>
</evidence>
<dbReference type="Proteomes" id="UP000182332">
    <property type="component" value="Unassembled WGS sequence"/>
</dbReference>
<evidence type="ECO:0000256" key="18">
    <source>
        <dbReference type="HAMAP-Rule" id="MF_00399"/>
    </source>
</evidence>
<dbReference type="Gene3D" id="3.40.30.10">
    <property type="entry name" value="Glutaredoxin"/>
    <property type="match status" value="1"/>
</dbReference>
<dbReference type="GO" id="GO:0005886">
    <property type="term" value="C:plasma membrane"/>
    <property type="evidence" value="ECO:0007669"/>
    <property type="project" value="UniProtKB-SubCell"/>
</dbReference>
<evidence type="ECO:0000256" key="14">
    <source>
        <dbReference type="ARBA" id="ARBA00023157"/>
    </source>
</evidence>
<dbReference type="NCBIfam" id="NF001419">
    <property type="entry name" value="PRK00293.1"/>
    <property type="match status" value="1"/>
</dbReference>
<feature type="transmembrane region" description="Helical" evidence="18">
    <location>
        <begin position="257"/>
        <end position="279"/>
    </location>
</feature>
<dbReference type="GO" id="GO:0009055">
    <property type="term" value="F:electron transfer activity"/>
    <property type="evidence" value="ECO:0007669"/>
    <property type="project" value="UniProtKB-UniRule"/>
</dbReference>
<keyword evidence="5 18" id="KW-0997">Cell inner membrane</keyword>
<keyword evidence="7 18" id="KW-0732">Signal</keyword>
<dbReference type="GO" id="GO:0047134">
    <property type="term" value="F:protein-disulfide reductase [NAD(P)H] activity"/>
    <property type="evidence" value="ECO:0007669"/>
    <property type="project" value="UniProtKB-UniRule"/>
</dbReference>
<comment type="similarity">
    <text evidence="2 18">Belongs to the thioredoxin family. DsbD subfamily.</text>
</comment>
<dbReference type="SUPFAM" id="SSF74863">
    <property type="entry name" value="Thiol:disulfide interchange protein DsbD, N-terminal domain (DsbD-alpha)"/>
    <property type="match status" value="1"/>
</dbReference>
<keyword evidence="9 18" id="KW-0249">Electron transport</keyword>
<dbReference type="GO" id="GO:0017004">
    <property type="term" value="P:cytochrome complex assembly"/>
    <property type="evidence" value="ECO:0007669"/>
    <property type="project" value="UniProtKB-UniRule"/>
</dbReference>
<evidence type="ECO:0000256" key="12">
    <source>
        <dbReference type="ARBA" id="ARBA00023027"/>
    </source>
</evidence>
<dbReference type="PROSITE" id="PS51352">
    <property type="entry name" value="THIOREDOXIN_2"/>
    <property type="match status" value="1"/>
</dbReference>
<proteinExistence type="inferred from homology"/>
<evidence type="ECO:0000256" key="11">
    <source>
        <dbReference type="ARBA" id="ARBA00023002"/>
    </source>
</evidence>
<feature type="transmembrane region" description="Helical" evidence="18">
    <location>
        <begin position="370"/>
        <end position="392"/>
    </location>
</feature>
<protein>
    <recommendedName>
        <fullName evidence="18">Thiol:disulfide interchange protein DsbD</fullName>
        <ecNumber evidence="18">1.8.1.8</ecNumber>
    </recommendedName>
    <alternativeName>
        <fullName evidence="18">Protein-disulfide reductase</fullName>
        <shortName evidence="18">Disulfide reductase</shortName>
    </alternativeName>
</protein>
<comment type="catalytic activity">
    <reaction evidence="17 18">
        <text>[protein]-dithiol + NADP(+) = [protein]-disulfide + NADPH + H(+)</text>
        <dbReference type="Rhea" id="RHEA:18753"/>
        <dbReference type="Rhea" id="RHEA-COMP:10593"/>
        <dbReference type="Rhea" id="RHEA-COMP:10594"/>
        <dbReference type="ChEBI" id="CHEBI:15378"/>
        <dbReference type="ChEBI" id="CHEBI:29950"/>
        <dbReference type="ChEBI" id="CHEBI:50058"/>
        <dbReference type="ChEBI" id="CHEBI:57783"/>
        <dbReference type="ChEBI" id="CHEBI:58349"/>
        <dbReference type="EC" id="1.8.1.8"/>
    </reaction>
</comment>
<dbReference type="PANTHER" id="PTHR32234:SF0">
    <property type="entry name" value="THIOL:DISULFIDE INTERCHANGE PROTEIN DSBD"/>
    <property type="match status" value="1"/>
</dbReference>
<dbReference type="RefSeq" id="WP_074890867.1">
    <property type="nucleotide sequence ID" value="NZ_FOHW01000021.1"/>
</dbReference>
<keyword evidence="4 18" id="KW-1003">Cell membrane</keyword>
<feature type="transmembrane region" description="Helical" evidence="18">
    <location>
        <begin position="179"/>
        <end position="209"/>
    </location>
</feature>
<sequence precursor="true">MGKVWLMVLMLVPLLAQAVPGGDPFLAKSGPSLLSEKADFLSAKDAFIFTSEHLVSGETRLYWQIADGYYLYQQRLKFEGLSQQQQPVLPKGEDHHDEYFGQQQVYRQGLELTIPASAYGQINVSWQGCADAGLCYPPQSQLVTVASGDAEPASFEKGNDVGNQAEDQALASGLAQRSLALSLLAFFGLGLLLAFTPCSLPMLPILAGVVVGSGARPARGFALASIYVLSMALIYAGLGVVAALLGSNLQSTLQQPWLLGSFAVLFGVLALPMFGLFELQLPGFLRDRLEKAGRQRPGGSLLGASALGALSGLMIGPCMTAPLAGALLYIAQSGNALHGALVLFVMGLGMGLPLLLLVTVGTRFLPKPGAWMNLVKGLFGFLLLGTALIMLRPLLADVLWLGLFGALLIIFAYSAVVQTRSLQRASRLCAPVGMVVGLWGVAMVIGAAAGGDDPWQPLKVYSGSKTIAASEGHDAFITIKDPLALDRELAAATTAGQWVLVDYYADWCVSCKIMEKNVFAKAETLQALNGVRLLRLDVTADNDASRALLGRFSVPGPPTLVWIAPDRSERRDRRITGEVDLESFLKHWQTTREDG</sequence>
<feature type="transmembrane region" description="Helical" evidence="18">
    <location>
        <begin position="300"/>
        <end position="330"/>
    </location>
</feature>
<comment type="catalytic activity">
    <reaction evidence="16 18">
        <text>[protein]-dithiol + NAD(+) = [protein]-disulfide + NADH + H(+)</text>
        <dbReference type="Rhea" id="RHEA:18749"/>
        <dbReference type="Rhea" id="RHEA-COMP:10593"/>
        <dbReference type="Rhea" id="RHEA-COMP:10594"/>
        <dbReference type="ChEBI" id="CHEBI:15378"/>
        <dbReference type="ChEBI" id="CHEBI:29950"/>
        <dbReference type="ChEBI" id="CHEBI:50058"/>
        <dbReference type="ChEBI" id="CHEBI:57540"/>
        <dbReference type="ChEBI" id="CHEBI:57945"/>
        <dbReference type="EC" id="1.8.1.8"/>
    </reaction>
</comment>
<keyword evidence="13 18" id="KW-0472">Membrane</keyword>
<keyword evidence="6 18" id="KW-0812">Transmembrane</keyword>
<dbReference type="PANTHER" id="PTHR32234">
    <property type="entry name" value="THIOL:DISULFIDE INTERCHANGE PROTEIN DSBD"/>
    <property type="match status" value="1"/>
</dbReference>
<dbReference type="InterPro" id="IPR028250">
    <property type="entry name" value="DsbDN"/>
</dbReference>
<dbReference type="Pfam" id="PF11412">
    <property type="entry name" value="DsbD_N"/>
    <property type="match status" value="1"/>
</dbReference>
<dbReference type="InterPro" id="IPR003834">
    <property type="entry name" value="Cyt_c_assmbl_TM_dom"/>
</dbReference>
<dbReference type="OrthoDB" id="9811036at2"/>
<evidence type="ECO:0000256" key="16">
    <source>
        <dbReference type="ARBA" id="ARBA00047388"/>
    </source>
</evidence>
<gene>
    <name evidence="18" type="primary">dsbD</name>
    <name evidence="20" type="ORF">SAMN05216197_12114</name>
</gene>
<dbReference type="InterPro" id="IPR036929">
    <property type="entry name" value="DsbDN_sf"/>
</dbReference>
<evidence type="ECO:0000256" key="1">
    <source>
        <dbReference type="ARBA" id="ARBA00004429"/>
    </source>
</evidence>
<comment type="subcellular location">
    <subcellularLocation>
        <location evidence="1 18">Cell inner membrane</location>
        <topology evidence="1 18">Multi-pass membrane protein</topology>
    </subcellularLocation>
</comment>
<keyword evidence="8 18" id="KW-0201">Cytochrome c-type biogenesis</keyword>